<dbReference type="EC" id="3.1.3.2" evidence="3"/>
<dbReference type="AlphaFoldDB" id="A0A6J2YRX6"/>
<comment type="catalytic activity">
    <reaction evidence="1">
        <text>a phosphate monoester + H2O = an alcohol + phosphate</text>
        <dbReference type="Rhea" id="RHEA:15017"/>
        <dbReference type="ChEBI" id="CHEBI:15377"/>
        <dbReference type="ChEBI" id="CHEBI:30879"/>
        <dbReference type="ChEBI" id="CHEBI:43474"/>
        <dbReference type="ChEBI" id="CHEBI:67140"/>
        <dbReference type="EC" id="3.1.3.2"/>
    </reaction>
</comment>
<comment type="similarity">
    <text evidence="2">Belongs to the histidine acid phosphatase family.</text>
</comment>
<reference evidence="10" key="1">
    <citation type="submission" date="2025-08" db="UniProtKB">
        <authorList>
            <consortium name="RefSeq"/>
        </authorList>
    </citation>
    <scope>IDENTIFICATION</scope>
    <source>
        <tissue evidence="10">Gonads</tissue>
    </source>
</reference>
<dbReference type="InterPro" id="IPR029033">
    <property type="entry name" value="His_PPase_superfam"/>
</dbReference>
<dbReference type="InParanoid" id="A0A6J2YRX6"/>
<dbReference type="InterPro" id="IPR000560">
    <property type="entry name" value="His_Pase_clade-2"/>
</dbReference>
<proteinExistence type="inferred from homology"/>
<evidence type="ECO:0000256" key="7">
    <source>
        <dbReference type="ARBA" id="ARBA00023180"/>
    </source>
</evidence>
<feature type="chain" id="PRO_5026996269" description="acid phosphatase" evidence="8">
    <location>
        <begin position="20"/>
        <end position="372"/>
    </location>
</feature>
<evidence type="ECO:0000256" key="3">
    <source>
        <dbReference type="ARBA" id="ARBA00012646"/>
    </source>
</evidence>
<keyword evidence="9" id="KW-1185">Reference proteome</keyword>
<accession>A0A6J2YRX6</accession>
<keyword evidence="7" id="KW-0325">Glycoprotein</keyword>
<dbReference type="Gene3D" id="3.40.50.1240">
    <property type="entry name" value="Phosphoglycerate mutase-like"/>
    <property type="match status" value="1"/>
</dbReference>
<evidence type="ECO:0000256" key="2">
    <source>
        <dbReference type="ARBA" id="ARBA00005375"/>
    </source>
</evidence>
<dbReference type="Proteomes" id="UP000504635">
    <property type="component" value="Unplaced"/>
</dbReference>
<evidence type="ECO:0000313" key="9">
    <source>
        <dbReference type="Proteomes" id="UP000504635"/>
    </source>
</evidence>
<dbReference type="GeneID" id="115890670"/>
<dbReference type="SUPFAM" id="SSF53254">
    <property type="entry name" value="Phosphoglycerate mutase-like"/>
    <property type="match status" value="1"/>
</dbReference>
<evidence type="ECO:0000256" key="6">
    <source>
        <dbReference type="ARBA" id="ARBA00023157"/>
    </source>
</evidence>
<evidence type="ECO:0000256" key="8">
    <source>
        <dbReference type="SAM" id="SignalP"/>
    </source>
</evidence>
<sequence length="372" mass="43050">MKTEFFCIILALIFQVSQARYYVRNLGNGTDDEELVLVHTIFRHGNRTPESNIYDSNPYGDESYYAPYGYAQLTNEGKRTEFKIGQALKTRYESFLGDEYNINLIEARSTNVNRTKMSMLLVLTGLFPPSGDLTWMEGFNWQPIAFNYFENDKVLLGRKVCSNYKKAYKKVVKSDEIQEKLKKYTEVFDYLSEQTGQTFKLTKPKEVADLFVDLLAQQAFGYPIENWTYKYMPEMSRLNIDSYYLLANTTKLRKLSAGYLVGKFITDTEDKIATPTSPVKMYLYSAHEKNIATLLITLGVFEDVDVPAFGSYIIAEVWKINGVYGFKFFYQNYNEIDPVVKIIPGCAEFCPLDDFKNLMSQYIPDDDYCELK</sequence>
<dbReference type="PANTHER" id="PTHR11567:SF211">
    <property type="entry name" value="PROSTATIC ACID PHOSPHATASE"/>
    <property type="match status" value="1"/>
</dbReference>
<evidence type="ECO:0000313" key="10">
    <source>
        <dbReference type="RefSeq" id="XP_030766833.1"/>
    </source>
</evidence>
<dbReference type="KEGG" id="soy:115890670"/>
<protein>
    <recommendedName>
        <fullName evidence="3">acid phosphatase</fullName>
        <ecNumber evidence="3">3.1.3.2</ecNumber>
    </recommendedName>
</protein>
<keyword evidence="4 8" id="KW-0732">Signal</keyword>
<dbReference type="CDD" id="cd07061">
    <property type="entry name" value="HP_HAP_like"/>
    <property type="match status" value="1"/>
</dbReference>
<keyword evidence="5" id="KW-0378">Hydrolase</keyword>
<name>A0A6J2YRX6_SITOR</name>
<evidence type="ECO:0000256" key="5">
    <source>
        <dbReference type="ARBA" id="ARBA00022801"/>
    </source>
</evidence>
<dbReference type="InterPro" id="IPR033379">
    <property type="entry name" value="Acid_Pase_AS"/>
</dbReference>
<evidence type="ECO:0000256" key="4">
    <source>
        <dbReference type="ARBA" id="ARBA00022729"/>
    </source>
</evidence>
<dbReference type="GO" id="GO:0003993">
    <property type="term" value="F:acid phosphatase activity"/>
    <property type="evidence" value="ECO:0007669"/>
    <property type="project" value="UniProtKB-EC"/>
</dbReference>
<keyword evidence="6" id="KW-1015">Disulfide bond</keyword>
<organism evidence="9 10">
    <name type="scientific">Sitophilus oryzae</name>
    <name type="common">Rice weevil</name>
    <name type="synonym">Curculio oryzae</name>
    <dbReference type="NCBI Taxonomy" id="7048"/>
    <lineage>
        <taxon>Eukaryota</taxon>
        <taxon>Metazoa</taxon>
        <taxon>Ecdysozoa</taxon>
        <taxon>Arthropoda</taxon>
        <taxon>Hexapoda</taxon>
        <taxon>Insecta</taxon>
        <taxon>Pterygota</taxon>
        <taxon>Neoptera</taxon>
        <taxon>Endopterygota</taxon>
        <taxon>Coleoptera</taxon>
        <taxon>Polyphaga</taxon>
        <taxon>Cucujiformia</taxon>
        <taxon>Curculionidae</taxon>
        <taxon>Dryophthorinae</taxon>
        <taxon>Sitophilus</taxon>
    </lineage>
</organism>
<dbReference type="OrthoDB" id="10257284at2759"/>
<gene>
    <name evidence="10" type="primary">LOC115890670</name>
</gene>
<dbReference type="PANTHER" id="PTHR11567">
    <property type="entry name" value="ACID PHOSPHATASE-RELATED"/>
    <property type="match status" value="1"/>
</dbReference>
<feature type="signal peptide" evidence="8">
    <location>
        <begin position="1"/>
        <end position="19"/>
    </location>
</feature>
<dbReference type="PROSITE" id="PS00616">
    <property type="entry name" value="HIS_ACID_PHOSPHAT_1"/>
    <property type="match status" value="1"/>
</dbReference>
<dbReference type="InterPro" id="IPR050645">
    <property type="entry name" value="Histidine_acid_phosphatase"/>
</dbReference>
<dbReference type="Pfam" id="PF00328">
    <property type="entry name" value="His_Phos_2"/>
    <property type="match status" value="1"/>
</dbReference>
<dbReference type="RefSeq" id="XP_030766833.1">
    <property type="nucleotide sequence ID" value="XM_030910973.1"/>
</dbReference>
<evidence type="ECO:0000256" key="1">
    <source>
        <dbReference type="ARBA" id="ARBA00000032"/>
    </source>
</evidence>